<accession>A0ABQ1PTT4</accession>
<evidence type="ECO:0000313" key="2">
    <source>
        <dbReference type="Proteomes" id="UP000630615"/>
    </source>
</evidence>
<dbReference type="EMBL" id="BMKI01000016">
    <property type="protein sequence ID" value="GGD03657.1"/>
    <property type="molecule type" value="Genomic_DNA"/>
</dbReference>
<dbReference type="RefSeq" id="WP_088270921.1">
    <property type="nucleotide sequence ID" value="NZ_BMKI01000016.1"/>
</dbReference>
<dbReference type="Proteomes" id="UP000630615">
    <property type="component" value="Unassembled WGS sequence"/>
</dbReference>
<sequence length="73" mass="8452">MHKSYRVIYWKGANDEEGSFKEIECLIDSETIKKMLAAIPPKFISVLVDDGEQMIFPTENINTIKQVFSPRFI</sequence>
<proteinExistence type="predicted"/>
<name>A0ABQ1PTT4_9ENTE</name>
<keyword evidence="2" id="KW-1185">Reference proteome</keyword>
<gene>
    <name evidence="1" type="ORF">GCM10011573_36400</name>
</gene>
<protein>
    <submittedName>
        <fullName evidence="1">Uncharacterized protein</fullName>
    </submittedName>
</protein>
<comment type="caution">
    <text evidence="1">The sequence shown here is derived from an EMBL/GenBank/DDBJ whole genome shotgun (WGS) entry which is preliminary data.</text>
</comment>
<reference evidence="2" key="1">
    <citation type="journal article" date="2019" name="Int. J. Syst. Evol. Microbiol.">
        <title>The Global Catalogue of Microorganisms (GCM) 10K type strain sequencing project: providing services to taxonomists for standard genome sequencing and annotation.</title>
        <authorList>
            <consortium name="The Broad Institute Genomics Platform"/>
            <consortium name="The Broad Institute Genome Sequencing Center for Infectious Disease"/>
            <person name="Wu L."/>
            <person name="Ma J."/>
        </authorList>
    </citation>
    <scope>NUCLEOTIDE SEQUENCE [LARGE SCALE GENOMIC DNA]</scope>
    <source>
        <strain evidence="2">CGMCC 1.15942</strain>
    </source>
</reference>
<organism evidence="1 2">
    <name type="scientific">Enterococcus wangshanyuanii</name>
    <dbReference type="NCBI Taxonomy" id="2005703"/>
    <lineage>
        <taxon>Bacteria</taxon>
        <taxon>Bacillati</taxon>
        <taxon>Bacillota</taxon>
        <taxon>Bacilli</taxon>
        <taxon>Lactobacillales</taxon>
        <taxon>Enterococcaceae</taxon>
        <taxon>Enterococcus</taxon>
    </lineage>
</organism>
<evidence type="ECO:0000313" key="1">
    <source>
        <dbReference type="EMBL" id="GGD03657.1"/>
    </source>
</evidence>